<evidence type="ECO:0000256" key="1">
    <source>
        <dbReference type="SAM" id="MobiDB-lite"/>
    </source>
</evidence>
<proteinExistence type="predicted"/>
<feature type="region of interest" description="Disordered" evidence="1">
    <location>
        <begin position="1"/>
        <end position="20"/>
    </location>
</feature>
<gene>
    <name evidence="3" type="primary">LOC129392087</name>
</gene>
<dbReference type="RefSeq" id="XP_054940530.1">
    <property type="nucleotide sequence ID" value="XM_055084555.1"/>
</dbReference>
<evidence type="ECO:0000313" key="3">
    <source>
        <dbReference type="RefSeq" id="XP_054940530.1"/>
    </source>
</evidence>
<feature type="compositionally biased region" description="Basic and acidic residues" evidence="1">
    <location>
        <begin position="1"/>
        <end position="11"/>
    </location>
</feature>
<dbReference type="AlphaFoldDB" id="A0A9W2WN10"/>
<feature type="compositionally biased region" description="Polar residues" evidence="1">
    <location>
        <begin position="199"/>
        <end position="208"/>
    </location>
</feature>
<feature type="region of interest" description="Disordered" evidence="1">
    <location>
        <begin position="127"/>
        <end position="208"/>
    </location>
</feature>
<organism evidence="2 3">
    <name type="scientific">Physeter macrocephalus</name>
    <name type="common">Sperm whale</name>
    <name type="synonym">Physeter catodon</name>
    <dbReference type="NCBI Taxonomy" id="9755"/>
    <lineage>
        <taxon>Eukaryota</taxon>
        <taxon>Metazoa</taxon>
        <taxon>Chordata</taxon>
        <taxon>Craniata</taxon>
        <taxon>Vertebrata</taxon>
        <taxon>Euteleostomi</taxon>
        <taxon>Mammalia</taxon>
        <taxon>Eutheria</taxon>
        <taxon>Laurasiatheria</taxon>
        <taxon>Artiodactyla</taxon>
        <taxon>Whippomorpha</taxon>
        <taxon>Cetacea</taxon>
        <taxon>Odontoceti</taxon>
        <taxon>Physeteridae</taxon>
        <taxon>Physeter</taxon>
    </lineage>
</organism>
<dbReference type="OrthoDB" id="10645912at2759"/>
<dbReference type="Proteomes" id="UP000248484">
    <property type="component" value="Chromosome 4"/>
</dbReference>
<evidence type="ECO:0000313" key="2">
    <source>
        <dbReference type="Proteomes" id="UP000248484"/>
    </source>
</evidence>
<feature type="compositionally biased region" description="Basic and acidic residues" evidence="1">
    <location>
        <begin position="151"/>
        <end position="160"/>
    </location>
</feature>
<accession>A0A9W2WN10</accession>
<feature type="compositionally biased region" description="Polar residues" evidence="1">
    <location>
        <begin position="171"/>
        <end position="189"/>
    </location>
</feature>
<feature type="compositionally biased region" description="Basic and acidic residues" evidence="1">
    <location>
        <begin position="127"/>
        <end position="136"/>
    </location>
</feature>
<name>A0A9W2WN10_PHYMC</name>
<protein>
    <submittedName>
        <fullName evidence="3">Uncharacterized protein isoform X7</fullName>
    </submittedName>
</protein>
<sequence length="208" mass="22499">MQLKGRPEVRAGHPTAPFSAGETWETFFGLRPSHAAIPRQELCNAASRAGVRGWKELGKASAVPTPAPARELRGTTARSGQLGSGWPPTRAKNASLRRRGRGLRSAWAPSLSRAGSAAALVPGLCEEPQRELERRPKATRAGDAAGTQPSRIDREWELRARAFALPGTWGHSPSSTLKRGRSPSRSTPFLTEERFNPRNGRSLNPTAI</sequence>
<reference evidence="3" key="1">
    <citation type="submission" date="2025-08" db="UniProtKB">
        <authorList>
            <consortium name="RefSeq"/>
        </authorList>
    </citation>
    <scope>IDENTIFICATION</scope>
    <source>
        <tissue evidence="3">Muscle</tissue>
    </source>
</reference>
<dbReference type="GeneID" id="129392087"/>
<feature type="region of interest" description="Disordered" evidence="1">
    <location>
        <begin position="59"/>
        <end position="99"/>
    </location>
</feature>
<keyword evidence="2" id="KW-1185">Reference proteome</keyword>